<dbReference type="AlphaFoldDB" id="A0A1S3JKZ0"/>
<protein>
    <submittedName>
        <fullName evidence="3">snRNA-activating protein complex subunit 5</fullName>
    </submittedName>
</protein>
<dbReference type="Proteomes" id="UP000085678">
    <property type="component" value="Unplaced"/>
</dbReference>
<evidence type="ECO:0000313" key="3">
    <source>
        <dbReference type="RefSeq" id="XP_013411080.1"/>
    </source>
</evidence>
<dbReference type="Pfam" id="PF15497">
    <property type="entry name" value="SNAPC5"/>
    <property type="match status" value="1"/>
</dbReference>
<sequence length="127" mass="14827">MSASKKLRELQILKEEEKVMMNIASKLSRHLNSLKVEELAILSQIRSQHMPVKCEDLKDDEVQEYSHEDLQLAVNTALEGHEEEQEEEEEEDEEEEEQLQAMGKEHAIQKEYDDLSAFMNEIEQSNP</sequence>
<dbReference type="KEGG" id="lak:106174193"/>
<gene>
    <name evidence="3" type="primary">LOC106174193</name>
</gene>
<feature type="region of interest" description="Disordered" evidence="1">
    <location>
        <begin position="77"/>
        <end position="127"/>
    </location>
</feature>
<dbReference type="InterPro" id="IPR029138">
    <property type="entry name" value="SNAPC5"/>
</dbReference>
<feature type="compositionally biased region" description="Acidic residues" evidence="1">
    <location>
        <begin position="81"/>
        <end position="98"/>
    </location>
</feature>
<dbReference type="OrthoDB" id="6158499at2759"/>
<accession>A0A1S3JKZ0</accession>
<reference evidence="3" key="1">
    <citation type="submission" date="2025-08" db="UniProtKB">
        <authorList>
            <consortium name="RefSeq"/>
        </authorList>
    </citation>
    <scope>IDENTIFICATION</scope>
    <source>
        <tissue evidence="3">Gonads</tissue>
    </source>
</reference>
<name>A0A1S3JKZ0_LINAN</name>
<dbReference type="RefSeq" id="XP_013411080.1">
    <property type="nucleotide sequence ID" value="XM_013555626.1"/>
</dbReference>
<feature type="compositionally biased region" description="Basic and acidic residues" evidence="1">
    <location>
        <begin position="103"/>
        <end position="113"/>
    </location>
</feature>
<dbReference type="GO" id="GO:0006384">
    <property type="term" value="P:transcription initiation at RNA polymerase III promoter"/>
    <property type="evidence" value="ECO:0007669"/>
    <property type="project" value="InterPro"/>
</dbReference>
<keyword evidence="2" id="KW-1185">Reference proteome</keyword>
<evidence type="ECO:0000313" key="2">
    <source>
        <dbReference type="Proteomes" id="UP000085678"/>
    </source>
</evidence>
<evidence type="ECO:0000256" key="1">
    <source>
        <dbReference type="SAM" id="MobiDB-lite"/>
    </source>
</evidence>
<dbReference type="GO" id="GO:0005634">
    <property type="term" value="C:nucleus"/>
    <property type="evidence" value="ECO:0007669"/>
    <property type="project" value="InterPro"/>
</dbReference>
<organism evidence="2 3">
    <name type="scientific">Lingula anatina</name>
    <name type="common">Brachiopod</name>
    <name type="synonym">Lingula unguis</name>
    <dbReference type="NCBI Taxonomy" id="7574"/>
    <lineage>
        <taxon>Eukaryota</taxon>
        <taxon>Metazoa</taxon>
        <taxon>Spiralia</taxon>
        <taxon>Lophotrochozoa</taxon>
        <taxon>Brachiopoda</taxon>
        <taxon>Linguliformea</taxon>
        <taxon>Lingulata</taxon>
        <taxon>Lingulida</taxon>
        <taxon>Linguloidea</taxon>
        <taxon>Lingulidae</taxon>
        <taxon>Lingula</taxon>
    </lineage>
</organism>
<proteinExistence type="predicted"/>
<dbReference type="InParanoid" id="A0A1S3JKZ0"/>
<dbReference type="GO" id="GO:0006366">
    <property type="term" value="P:transcription by RNA polymerase II"/>
    <property type="evidence" value="ECO:0007669"/>
    <property type="project" value="InterPro"/>
</dbReference>
<dbReference type="GeneID" id="106174193"/>